<feature type="region of interest" description="Disordered" evidence="1">
    <location>
        <begin position="1"/>
        <end position="21"/>
    </location>
</feature>
<dbReference type="EMBL" id="JAOB01000050">
    <property type="protein sequence ID" value="EUA32913.1"/>
    <property type="molecule type" value="Genomic_DNA"/>
</dbReference>
<reference evidence="2" key="1">
    <citation type="submission" date="2014-01" db="EMBL/GenBank/DDBJ databases">
        <authorList>
            <person name="Brown-Elliot B."/>
            <person name="Wallace R."/>
            <person name="Lenaerts A."/>
            <person name="Ordway D."/>
            <person name="DeGroote M.A."/>
            <person name="Parker T."/>
            <person name="Sizemore C."/>
            <person name="Tallon L.J."/>
            <person name="Sadzewicz L.K."/>
            <person name="Sengamalay N."/>
            <person name="Fraser C.M."/>
            <person name="Hine E."/>
            <person name="Shefchek K.A."/>
            <person name="Das S.P."/>
            <person name="Tettelin H."/>
        </authorList>
    </citation>
    <scope>NUCLEOTIDE SEQUENCE [LARGE SCALE GENOMIC DNA]</scope>
    <source>
        <strain evidence="2">4042</strain>
    </source>
</reference>
<organism evidence="2">
    <name type="scientific">Mycobacterium xenopi 4042</name>
    <dbReference type="NCBI Taxonomy" id="1299334"/>
    <lineage>
        <taxon>Bacteria</taxon>
        <taxon>Bacillati</taxon>
        <taxon>Actinomycetota</taxon>
        <taxon>Actinomycetes</taxon>
        <taxon>Mycobacteriales</taxon>
        <taxon>Mycobacteriaceae</taxon>
        <taxon>Mycobacterium</taxon>
    </lineage>
</organism>
<proteinExistence type="predicted"/>
<dbReference type="AlphaFoldDB" id="X8APF2"/>
<gene>
    <name evidence="2" type="ORF">I553_8991</name>
</gene>
<accession>X8APF2</accession>
<evidence type="ECO:0000256" key="1">
    <source>
        <dbReference type="SAM" id="MobiDB-lite"/>
    </source>
</evidence>
<sequence length="42" mass="4813">MVYQRLFDRGPDSAQVRRDRGGSTMMSTLLTALPRVSRRCAR</sequence>
<evidence type="ECO:0000313" key="2">
    <source>
        <dbReference type="EMBL" id="EUA32913.1"/>
    </source>
</evidence>
<protein>
    <submittedName>
        <fullName evidence="2">Uncharacterized protein</fullName>
    </submittedName>
</protein>
<comment type="caution">
    <text evidence="2">The sequence shown here is derived from an EMBL/GenBank/DDBJ whole genome shotgun (WGS) entry which is preliminary data.</text>
</comment>
<name>X8APF2_MYCXE</name>